<feature type="domain" description="Pseudouridine synthase I TruA alpha/beta" evidence="6">
    <location>
        <begin position="5"/>
        <end position="96"/>
    </location>
</feature>
<evidence type="ECO:0000313" key="7">
    <source>
        <dbReference type="EMBL" id="KAL2471690.1"/>
    </source>
</evidence>
<dbReference type="InterPro" id="IPR001406">
    <property type="entry name" value="PsdUridine_synth_TruA"/>
</dbReference>
<dbReference type="InterPro" id="IPR020103">
    <property type="entry name" value="PsdUridine_synth_cat_dom_sf"/>
</dbReference>
<dbReference type="InterPro" id="IPR020095">
    <property type="entry name" value="PsdUridine_synth_TruA_C"/>
</dbReference>
<dbReference type="EMBL" id="JBFOLK010000012">
    <property type="protein sequence ID" value="KAL2471690.1"/>
    <property type="molecule type" value="Genomic_DNA"/>
</dbReference>
<keyword evidence="8" id="KW-1185">Reference proteome</keyword>
<sequence>MDAANVHNYKRHITSFEILPCDERFLGDQLWVVQIKGSAFLWHQIRCMVAVLFFIGQGLESPNVIDVLLDIERTPRKPQYKMAPEIPLVLQSCEFEGLKFSCSSEARQALQAHLEKECRSYKLQAAIFHEALQCLCIKTDGSWPNRITKKKESSHIPLMLRATEPSYEERCTKLTTGSGRRKGNYGAPHA</sequence>
<name>A0ABD1Q673_9LAMI</name>
<keyword evidence="3 4" id="KW-0413">Isomerase</keyword>
<dbReference type="Gene3D" id="3.30.70.660">
    <property type="entry name" value="Pseudouridine synthase I, catalytic domain, C-terminal subdomain"/>
    <property type="match status" value="1"/>
</dbReference>
<dbReference type="EC" id="5.4.99.12" evidence="4"/>
<comment type="similarity">
    <text evidence="1 4">Belongs to the tRNA pseudouridine synthase TruA family.</text>
</comment>
<dbReference type="Pfam" id="PF01416">
    <property type="entry name" value="PseudoU_synth_1"/>
    <property type="match status" value="1"/>
</dbReference>
<evidence type="ECO:0000256" key="2">
    <source>
        <dbReference type="ARBA" id="ARBA00022694"/>
    </source>
</evidence>
<proteinExistence type="inferred from homology"/>
<evidence type="ECO:0000256" key="4">
    <source>
        <dbReference type="RuleBase" id="RU003792"/>
    </source>
</evidence>
<accession>A0ABD1Q673</accession>
<evidence type="ECO:0000256" key="3">
    <source>
        <dbReference type="ARBA" id="ARBA00023235"/>
    </source>
</evidence>
<dbReference type="SUPFAM" id="SSF55120">
    <property type="entry name" value="Pseudouridine synthase"/>
    <property type="match status" value="1"/>
</dbReference>
<dbReference type="PANTHER" id="PTHR11142">
    <property type="entry name" value="PSEUDOURIDYLATE SYNTHASE"/>
    <property type="match status" value="1"/>
</dbReference>
<evidence type="ECO:0000313" key="8">
    <source>
        <dbReference type="Proteomes" id="UP001604336"/>
    </source>
</evidence>
<dbReference type="InterPro" id="IPR020097">
    <property type="entry name" value="PsdUridine_synth_TruA_a/b_dom"/>
</dbReference>
<evidence type="ECO:0000256" key="1">
    <source>
        <dbReference type="ARBA" id="ARBA00009375"/>
    </source>
</evidence>
<protein>
    <recommendedName>
        <fullName evidence="4">tRNA pseudouridine synthase</fullName>
        <ecNumber evidence="4">5.4.99.12</ecNumber>
    </recommendedName>
</protein>
<dbReference type="AlphaFoldDB" id="A0ABD1Q673"/>
<dbReference type="Proteomes" id="UP001604336">
    <property type="component" value="Unassembled WGS sequence"/>
</dbReference>
<keyword evidence="2 4" id="KW-0819">tRNA processing</keyword>
<organism evidence="7 8">
    <name type="scientific">Abeliophyllum distichum</name>
    <dbReference type="NCBI Taxonomy" id="126358"/>
    <lineage>
        <taxon>Eukaryota</taxon>
        <taxon>Viridiplantae</taxon>
        <taxon>Streptophyta</taxon>
        <taxon>Embryophyta</taxon>
        <taxon>Tracheophyta</taxon>
        <taxon>Spermatophyta</taxon>
        <taxon>Magnoliopsida</taxon>
        <taxon>eudicotyledons</taxon>
        <taxon>Gunneridae</taxon>
        <taxon>Pentapetalae</taxon>
        <taxon>asterids</taxon>
        <taxon>lamiids</taxon>
        <taxon>Lamiales</taxon>
        <taxon>Oleaceae</taxon>
        <taxon>Forsythieae</taxon>
        <taxon>Abeliophyllum</taxon>
    </lineage>
</organism>
<dbReference type="GO" id="GO:0008033">
    <property type="term" value="P:tRNA processing"/>
    <property type="evidence" value="ECO:0007669"/>
    <property type="project" value="UniProtKB-KW"/>
</dbReference>
<reference evidence="8" key="1">
    <citation type="submission" date="2024-07" db="EMBL/GenBank/DDBJ databases">
        <title>Two chromosome-level genome assemblies of Korean endemic species Abeliophyllum distichum and Forsythia ovata (Oleaceae).</title>
        <authorList>
            <person name="Jang H."/>
        </authorList>
    </citation>
    <scope>NUCLEOTIDE SEQUENCE [LARGE SCALE GENOMIC DNA]</scope>
</reference>
<gene>
    <name evidence="7" type="ORF">Adt_39826</name>
</gene>
<comment type="caution">
    <text evidence="7">The sequence shown here is derived from an EMBL/GenBank/DDBJ whole genome shotgun (WGS) entry which is preliminary data.</text>
</comment>
<comment type="catalytic activity">
    <reaction evidence="4">
        <text>uridine(38/39/40) in tRNA = pseudouridine(38/39/40) in tRNA</text>
        <dbReference type="Rhea" id="RHEA:22376"/>
        <dbReference type="Rhea" id="RHEA-COMP:10085"/>
        <dbReference type="Rhea" id="RHEA-COMP:10087"/>
        <dbReference type="ChEBI" id="CHEBI:65314"/>
        <dbReference type="ChEBI" id="CHEBI:65315"/>
        <dbReference type="EC" id="5.4.99.12"/>
    </reaction>
</comment>
<feature type="region of interest" description="Disordered" evidence="5">
    <location>
        <begin position="171"/>
        <end position="190"/>
    </location>
</feature>
<dbReference type="GO" id="GO:0160147">
    <property type="term" value="F:tRNA pseudouridine(38-40) synthase activity"/>
    <property type="evidence" value="ECO:0007669"/>
    <property type="project" value="UniProtKB-EC"/>
</dbReference>
<evidence type="ECO:0000259" key="6">
    <source>
        <dbReference type="Pfam" id="PF01416"/>
    </source>
</evidence>
<dbReference type="PANTHER" id="PTHR11142:SF5">
    <property type="entry name" value="TRNA PSEUDOURIDINE(38_39) SYNTHASE"/>
    <property type="match status" value="1"/>
</dbReference>
<evidence type="ECO:0000256" key="5">
    <source>
        <dbReference type="SAM" id="MobiDB-lite"/>
    </source>
</evidence>